<comment type="similarity">
    <text evidence="2 12">Belongs to the cytochrome ubiquinol oxidase subunit 1 family.</text>
</comment>
<feature type="transmembrane region" description="Helical" evidence="12">
    <location>
        <begin position="289"/>
        <end position="311"/>
    </location>
</feature>
<dbReference type="PANTHER" id="PTHR30365:SF15">
    <property type="entry name" value="CYTOCHROME BD UBIQUINOL OXIDASE SUBUNIT 1"/>
    <property type="match status" value="1"/>
</dbReference>
<dbReference type="RefSeq" id="WP_246436249.1">
    <property type="nucleotide sequence ID" value="NZ_JACHJP010000008.1"/>
</dbReference>
<organism evidence="13 14">
    <name type="scientific">Streptosporangium saharense</name>
    <dbReference type="NCBI Taxonomy" id="1706840"/>
    <lineage>
        <taxon>Bacteria</taxon>
        <taxon>Bacillati</taxon>
        <taxon>Actinomycetota</taxon>
        <taxon>Actinomycetes</taxon>
        <taxon>Streptosporangiales</taxon>
        <taxon>Streptosporangiaceae</taxon>
        <taxon>Streptosporangium</taxon>
    </lineage>
</organism>
<feature type="transmembrane region" description="Helical" evidence="12">
    <location>
        <begin position="183"/>
        <end position="208"/>
    </location>
</feature>
<feature type="transmembrane region" description="Helical" evidence="12">
    <location>
        <begin position="220"/>
        <end position="245"/>
    </location>
</feature>
<dbReference type="Proteomes" id="UP000552644">
    <property type="component" value="Unassembled WGS sequence"/>
</dbReference>
<dbReference type="PIRSF" id="PIRSF006446">
    <property type="entry name" value="Cyt_quinol_oxidase_1"/>
    <property type="match status" value="1"/>
</dbReference>
<sequence>MRHSDIGEEMDTLLLARLQFATTASTHFLFVSLSLGLVVFVVAMETAYVVTGRALFERMTKFWGRLYVVNYGVGIIGGIVMELQLGLNWSGLTQAFGDAFGGALAMETLVAFFVEATLLGAWIFGWGVLGRKTHLVLIWLVAITAYVSAMWILAANAFLQHPIGDTHLTGFGALLSNPNLWDAFLHVAAASLVVGSVFVAGVSAWHLIRRTEEATFFRRSLRMAVAVLPVGTFAAVHWGMLQILVITANQPMKLAVMEGDPARMANLQRQLTEAYGPGDYVPPQWIETAFQVMTQAGFGLVLLSVVLVVLLRRDWLIRLRVPLYALVAVIPVPFALVVLGWLVREVGRQPWTVYGLLSTGEAVTDVPAGAVLVSFVATTLVMLALVVTGYWLIARLARRGPEDDTFGSRLETLEPVGTTAL</sequence>
<dbReference type="GO" id="GO:0005886">
    <property type="term" value="C:plasma membrane"/>
    <property type="evidence" value="ECO:0007669"/>
    <property type="project" value="UniProtKB-SubCell"/>
</dbReference>
<evidence type="ECO:0000256" key="1">
    <source>
        <dbReference type="ARBA" id="ARBA00004651"/>
    </source>
</evidence>
<feature type="transmembrane region" description="Helical" evidence="12">
    <location>
        <begin position="62"/>
        <end position="80"/>
    </location>
</feature>
<keyword evidence="11 12" id="KW-0472">Membrane</keyword>
<evidence type="ECO:0000256" key="4">
    <source>
        <dbReference type="ARBA" id="ARBA00022475"/>
    </source>
</evidence>
<keyword evidence="13" id="KW-0560">Oxidoreductase</keyword>
<evidence type="ECO:0000313" key="13">
    <source>
        <dbReference type="EMBL" id="MBB4918888.1"/>
    </source>
</evidence>
<comment type="subcellular location">
    <subcellularLocation>
        <location evidence="1">Cell membrane</location>
        <topology evidence="1">Multi-pass membrane protein</topology>
    </subcellularLocation>
</comment>
<evidence type="ECO:0000256" key="12">
    <source>
        <dbReference type="PIRNR" id="PIRNR006446"/>
    </source>
</evidence>
<evidence type="ECO:0000256" key="5">
    <source>
        <dbReference type="ARBA" id="ARBA00022617"/>
    </source>
</evidence>
<dbReference type="EC" id="1.10.3.-" evidence="13"/>
<evidence type="ECO:0000256" key="7">
    <source>
        <dbReference type="ARBA" id="ARBA00022723"/>
    </source>
</evidence>
<evidence type="ECO:0000256" key="2">
    <source>
        <dbReference type="ARBA" id="ARBA00009819"/>
    </source>
</evidence>
<dbReference type="GO" id="GO:0016682">
    <property type="term" value="F:oxidoreductase activity, acting on diphenols and related substances as donors, oxygen as acceptor"/>
    <property type="evidence" value="ECO:0007669"/>
    <property type="project" value="TreeGrafter"/>
</dbReference>
<dbReference type="GO" id="GO:0020037">
    <property type="term" value="F:heme binding"/>
    <property type="evidence" value="ECO:0007669"/>
    <property type="project" value="TreeGrafter"/>
</dbReference>
<comment type="caution">
    <text evidence="13">The sequence shown here is derived from an EMBL/GenBank/DDBJ whole genome shotgun (WGS) entry which is preliminary data.</text>
</comment>
<proteinExistence type="inferred from homology"/>
<dbReference type="GO" id="GO:0009055">
    <property type="term" value="F:electron transfer activity"/>
    <property type="evidence" value="ECO:0007669"/>
    <property type="project" value="UniProtKB-UniRule"/>
</dbReference>
<accession>A0A7W7QSH9</accession>
<gene>
    <name evidence="13" type="ORF">FHS44_006024</name>
</gene>
<evidence type="ECO:0000256" key="6">
    <source>
        <dbReference type="ARBA" id="ARBA00022692"/>
    </source>
</evidence>
<feature type="transmembrane region" description="Helical" evidence="12">
    <location>
        <begin position="368"/>
        <end position="393"/>
    </location>
</feature>
<dbReference type="Pfam" id="PF01654">
    <property type="entry name" value="Cyt_bd_oxida_I"/>
    <property type="match status" value="2"/>
</dbReference>
<reference evidence="13 14" key="1">
    <citation type="submission" date="2020-08" db="EMBL/GenBank/DDBJ databases">
        <title>Genomic Encyclopedia of Type Strains, Phase III (KMG-III): the genomes of soil and plant-associated and newly described type strains.</title>
        <authorList>
            <person name="Whitman W."/>
        </authorList>
    </citation>
    <scope>NUCLEOTIDE SEQUENCE [LARGE SCALE GENOMIC DNA]</scope>
    <source>
        <strain evidence="13 14">CECT 8840</strain>
    </source>
</reference>
<name>A0A7W7QSH9_9ACTN</name>
<dbReference type="InterPro" id="IPR002585">
    <property type="entry name" value="Cyt-d_ubiquinol_oxidase_su_1"/>
</dbReference>
<evidence type="ECO:0000256" key="3">
    <source>
        <dbReference type="ARBA" id="ARBA00022448"/>
    </source>
</evidence>
<evidence type="ECO:0000256" key="9">
    <source>
        <dbReference type="ARBA" id="ARBA00022989"/>
    </source>
</evidence>
<evidence type="ECO:0000313" key="14">
    <source>
        <dbReference type="Proteomes" id="UP000552644"/>
    </source>
</evidence>
<dbReference type="PANTHER" id="PTHR30365">
    <property type="entry name" value="CYTOCHROME D UBIQUINOL OXIDASE"/>
    <property type="match status" value="1"/>
</dbReference>
<evidence type="ECO:0000256" key="11">
    <source>
        <dbReference type="ARBA" id="ARBA00023136"/>
    </source>
</evidence>
<feature type="transmembrane region" description="Helical" evidence="12">
    <location>
        <begin position="323"/>
        <end position="343"/>
    </location>
</feature>
<keyword evidence="6 12" id="KW-0812">Transmembrane</keyword>
<feature type="transmembrane region" description="Helical" evidence="12">
    <location>
        <begin position="136"/>
        <end position="159"/>
    </location>
</feature>
<keyword evidence="5 12" id="KW-0349">Heme</keyword>
<keyword evidence="4 12" id="KW-1003">Cell membrane</keyword>
<dbReference type="EMBL" id="JACHJP010000008">
    <property type="protein sequence ID" value="MBB4918888.1"/>
    <property type="molecule type" value="Genomic_DNA"/>
</dbReference>
<dbReference type="GO" id="GO:0046872">
    <property type="term" value="F:metal ion binding"/>
    <property type="evidence" value="ECO:0007669"/>
    <property type="project" value="UniProtKB-UniRule"/>
</dbReference>
<keyword evidence="9 12" id="KW-1133">Transmembrane helix</keyword>
<dbReference type="GO" id="GO:0070069">
    <property type="term" value="C:cytochrome complex"/>
    <property type="evidence" value="ECO:0007669"/>
    <property type="project" value="UniProtKB-UniRule"/>
</dbReference>
<feature type="transmembrane region" description="Helical" evidence="12">
    <location>
        <begin position="100"/>
        <end position="124"/>
    </location>
</feature>
<keyword evidence="10 12" id="KW-0408">Iron</keyword>
<keyword evidence="14" id="KW-1185">Reference proteome</keyword>
<keyword evidence="8 12" id="KW-0249">Electron transport</keyword>
<evidence type="ECO:0000256" key="8">
    <source>
        <dbReference type="ARBA" id="ARBA00022982"/>
    </source>
</evidence>
<dbReference type="AlphaFoldDB" id="A0A7W7QSH9"/>
<evidence type="ECO:0000256" key="10">
    <source>
        <dbReference type="ARBA" id="ARBA00023004"/>
    </source>
</evidence>
<protein>
    <submittedName>
        <fullName evidence="13">Cytochrome d ubiquinol oxidase subunit I</fullName>
        <ecNumber evidence="13">1.10.3.-</ecNumber>
    </submittedName>
</protein>
<keyword evidence="7 12" id="KW-0479">Metal-binding</keyword>
<keyword evidence="3 12" id="KW-0813">Transport</keyword>
<feature type="transmembrane region" description="Helical" evidence="12">
    <location>
        <begin position="28"/>
        <end position="50"/>
    </location>
</feature>
<dbReference type="GO" id="GO:0019646">
    <property type="term" value="P:aerobic electron transport chain"/>
    <property type="evidence" value="ECO:0007669"/>
    <property type="project" value="InterPro"/>
</dbReference>